<dbReference type="Proteomes" id="UP001218218">
    <property type="component" value="Unassembled WGS sequence"/>
</dbReference>
<dbReference type="EMBL" id="JARIHO010000074">
    <property type="protein sequence ID" value="KAJ7311692.1"/>
    <property type="molecule type" value="Genomic_DNA"/>
</dbReference>
<gene>
    <name evidence="1" type="ORF">DFH08DRAFT_918077</name>
</gene>
<comment type="caution">
    <text evidence="1">The sequence shown here is derived from an EMBL/GenBank/DDBJ whole genome shotgun (WGS) entry which is preliminary data.</text>
</comment>
<evidence type="ECO:0000313" key="2">
    <source>
        <dbReference type="Proteomes" id="UP001218218"/>
    </source>
</evidence>
<name>A0AAD6Z851_9AGAR</name>
<evidence type="ECO:0000313" key="1">
    <source>
        <dbReference type="EMBL" id="KAJ7311692.1"/>
    </source>
</evidence>
<protein>
    <submittedName>
        <fullName evidence="1">Uncharacterized protein</fullName>
    </submittedName>
</protein>
<accession>A0AAD6Z851</accession>
<dbReference type="AlphaFoldDB" id="A0AAD6Z851"/>
<keyword evidence="2" id="KW-1185">Reference proteome</keyword>
<sequence length="449" mass="49246">MAFKGVHFPAGFFDMDAMTTPSSSTSQLADSDYPRHTQLLSVGLRNGASPQKLINLRGDVISGIVKYNPRPSTNSHTVDITLMAYILGGRKLLYALSHDCGLPSLRTSRRHMAFIRVMPTIGTISISDILQNIEKVVFKPRAAAGQAKLRGINLLIDKTALEQRAVHFRHNSQVGGICWRHAPAVNLLLNMYELALKLSEDIKKGTAHLANELTVVAASCFGEGGTYPILALPSCKGVNADDSQNIYETVIEAWEKSGAAAKVGDIWSWLTDGAMPRRIAGYRCFLSQKLSPTCPIYGTLASMAGLNLYTGVNQSTLDFDYKHIFKRIFPLLRSTQGIVLNNGCVINPAMLARYLTGLPQYSPESVHKMLYPHDPQDIPRAIELLEAVLAVGKLDYGNMDANTCADVDALRLLGSVINAILEPFTNVHMNLKEQITSLSTFAYLSFTLF</sequence>
<organism evidence="1 2">
    <name type="scientific">Mycena albidolilacea</name>
    <dbReference type="NCBI Taxonomy" id="1033008"/>
    <lineage>
        <taxon>Eukaryota</taxon>
        <taxon>Fungi</taxon>
        <taxon>Dikarya</taxon>
        <taxon>Basidiomycota</taxon>
        <taxon>Agaricomycotina</taxon>
        <taxon>Agaricomycetes</taxon>
        <taxon>Agaricomycetidae</taxon>
        <taxon>Agaricales</taxon>
        <taxon>Marasmiineae</taxon>
        <taxon>Mycenaceae</taxon>
        <taxon>Mycena</taxon>
    </lineage>
</organism>
<reference evidence="1" key="1">
    <citation type="submission" date="2023-03" db="EMBL/GenBank/DDBJ databases">
        <title>Massive genome expansion in bonnet fungi (Mycena s.s.) driven by repeated elements and novel gene families across ecological guilds.</title>
        <authorList>
            <consortium name="Lawrence Berkeley National Laboratory"/>
            <person name="Harder C.B."/>
            <person name="Miyauchi S."/>
            <person name="Viragh M."/>
            <person name="Kuo A."/>
            <person name="Thoen E."/>
            <person name="Andreopoulos B."/>
            <person name="Lu D."/>
            <person name="Skrede I."/>
            <person name="Drula E."/>
            <person name="Henrissat B."/>
            <person name="Morin E."/>
            <person name="Kohler A."/>
            <person name="Barry K."/>
            <person name="LaButti K."/>
            <person name="Morin E."/>
            <person name="Salamov A."/>
            <person name="Lipzen A."/>
            <person name="Mereny Z."/>
            <person name="Hegedus B."/>
            <person name="Baldrian P."/>
            <person name="Stursova M."/>
            <person name="Weitz H."/>
            <person name="Taylor A."/>
            <person name="Grigoriev I.V."/>
            <person name="Nagy L.G."/>
            <person name="Martin F."/>
            <person name="Kauserud H."/>
        </authorList>
    </citation>
    <scope>NUCLEOTIDE SEQUENCE</scope>
    <source>
        <strain evidence="1">CBHHK002</strain>
    </source>
</reference>
<proteinExistence type="predicted"/>